<proteinExistence type="predicted"/>
<dbReference type="GO" id="GO:0016020">
    <property type="term" value="C:membrane"/>
    <property type="evidence" value="ECO:0007669"/>
    <property type="project" value="UniProtKB-SubCell"/>
</dbReference>
<accession>V6LG49</accession>
<keyword evidence="4 6" id="KW-1133">Transmembrane helix</keyword>
<dbReference type="SUPFAM" id="SSF103473">
    <property type="entry name" value="MFS general substrate transporter"/>
    <property type="match status" value="1"/>
</dbReference>
<dbReference type="AlphaFoldDB" id="V6LG49"/>
<dbReference type="OrthoDB" id="28755at2759"/>
<evidence type="ECO:0000313" key="7">
    <source>
        <dbReference type="EMBL" id="EST43497.1"/>
    </source>
</evidence>
<evidence type="ECO:0000256" key="4">
    <source>
        <dbReference type="ARBA" id="ARBA00022989"/>
    </source>
</evidence>
<dbReference type="VEuPathDB" id="GiardiaDB:SS50377_20807"/>
<name>V6LG49_9EUKA</name>
<dbReference type="Proteomes" id="UP000018208">
    <property type="component" value="Unassembled WGS sequence"/>
</dbReference>
<evidence type="ECO:0000313" key="8">
    <source>
        <dbReference type="EMBL" id="KAH0577454.1"/>
    </source>
</evidence>
<comment type="subcellular location">
    <subcellularLocation>
        <location evidence="1">Membrane</location>
        <topology evidence="1">Multi-pass membrane protein</topology>
    </subcellularLocation>
</comment>
<keyword evidence="2" id="KW-0813">Transport</keyword>
<feature type="transmembrane region" description="Helical" evidence="6">
    <location>
        <begin position="124"/>
        <end position="148"/>
    </location>
</feature>
<reference evidence="7 8" key="1">
    <citation type="journal article" date="2014" name="PLoS Genet.">
        <title>The Genome of Spironucleus salmonicida Highlights a Fish Pathogen Adapted to Fluctuating Environments.</title>
        <authorList>
            <person name="Xu F."/>
            <person name="Jerlstrom-Hultqvist J."/>
            <person name="Einarsson E."/>
            <person name="Astvaldsson A."/>
            <person name="Svard S.G."/>
            <person name="Andersson J.O."/>
        </authorList>
    </citation>
    <scope>NUCLEOTIDE SEQUENCE</scope>
    <source>
        <strain evidence="8">ATCC 50377</strain>
    </source>
</reference>
<dbReference type="Gene3D" id="1.20.1250.20">
    <property type="entry name" value="MFS general substrate transporter like domains"/>
    <property type="match status" value="1"/>
</dbReference>
<feature type="transmembrane region" description="Helical" evidence="6">
    <location>
        <begin position="160"/>
        <end position="182"/>
    </location>
</feature>
<feature type="transmembrane region" description="Helical" evidence="6">
    <location>
        <begin position="246"/>
        <end position="267"/>
    </location>
</feature>
<evidence type="ECO:0000256" key="6">
    <source>
        <dbReference type="SAM" id="Phobius"/>
    </source>
</evidence>
<evidence type="ECO:0000256" key="2">
    <source>
        <dbReference type="ARBA" id="ARBA00022448"/>
    </source>
</evidence>
<dbReference type="EMBL" id="AUWU02000001">
    <property type="protein sequence ID" value="KAH0577454.1"/>
    <property type="molecule type" value="Genomic_DNA"/>
</dbReference>
<feature type="transmembrane region" description="Helical" evidence="6">
    <location>
        <begin position="12"/>
        <end position="35"/>
    </location>
</feature>
<feature type="transmembrane region" description="Helical" evidence="6">
    <location>
        <begin position="335"/>
        <end position="357"/>
    </location>
</feature>
<feature type="transmembrane region" description="Helical" evidence="6">
    <location>
        <begin position="400"/>
        <end position="420"/>
    </location>
</feature>
<feature type="transmembrane region" description="Helical" evidence="6">
    <location>
        <begin position="369"/>
        <end position="394"/>
    </location>
</feature>
<feature type="transmembrane region" description="Helical" evidence="6">
    <location>
        <begin position="194"/>
        <end position="217"/>
    </location>
</feature>
<evidence type="ECO:0000313" key="9">
    <source>
        <dbReference type="Proteomes" id="UP000018208"/>
    </source>
</evidence>
<feature type="transmembrane region" description="Helical" evidence="6">
    <location>
        <begin position="279"/>
        <end position="298"/>
    </location>
</feature>
<dbReference type="PANTHER" id="PTHR19432">
    <property type="entry name" value="SUGAR TRANSPORTER"/>
    <property type="match status" value="1"/>
</dbReference>
<dbReference type="GO" id="GO:0008506">
    <property type="term" value="F:sucrose:proton symporter activity"/>
    <property type="evidence" value="ECO:0007669"/>
    <property type="project" value="TreeGrafter"/>
</dbReference>
<gene>
    <name evidence="7" type="ORF">SS50377_16529</name>
    <name evidence="8" type="ORF">SS50377_20807</name>
</gene>
<sequence length="424" mass="44224">MEPTVPPPSWPAWRILAATLPLFGISFCFELYAVLNQPYLAELHLSPQASALCQGLGQACAFVTQPLAGYCMDRSPSRHGPRRVCLAVGAALTAVSQLWCGFASRVADAFFAPGSAPHATFVLAWAVLGVALFNIAVNVEFVALRALVLANLPEHLQAAGAAAQVLMLGLANAACGLIMLGLDLHAQTGRWAELYPVVAPIACMATVLSAHPALVFVEDPPAAAPEPPRNAASHLWAELRAMERRLWWAMLALFLGWLAFTPSQQFAGTVHSIRVTTEGTLVMSAATVLSAPLIPALLRKVGGSWTQVGCAVIALLAQALLLGGVFAPALRSQTAVVLCLGLLGPLNAALNSVHLVAIGTLAPRGSRGLYAGFFNCAVVAAQAVDAGLIAALRAWCGPPASVYVGFAFALLLVPAALLAARKSE</sequence>
<feature type="transmembrane region" description="Helical" evidence="6">
    <location>
        <begin position="310"/>
        <end position="329"/>
    </location>
</feature>
<reference evidence="8" key="2">
    <citation type="submission" date="2020-12" db="EMBL/GenBank/DDBJ databases">
        <title>New Spironucleus salmonicida genome in near-complete chromosomes.</title>
        <authorList>
            <person name="Xu F."/>
            <person name="Kurt Z."/>
            <person name="Jimenez-Gonzalez A."/>
            <person name="Astvaldsson A."/>
            <person name="Andersson J.O."/>
            <person name="Svard S.G."/>
        </authorList>
    </citation>
    <scope>NUCLEOTIDE SEQUENCE</scope>
    <source>
        <strain evidence="8">ATCC 50377</strain>
    </source>
</reference>
<evidence type="ECO:0000256" key="3">
    <source>
        <dbReference type="ARBA" id="ARBA00022692"/>
    </source>
</evidence>
<keyword evidence="9" id="KW-1185">Reference proteome</keyword>
<dbReference type="PANTHER" id="PTHR19432:SF35">
    <property type="entry name" value="SOLUTE CARRIER FAMILY 45 MEMBER 3 ISOFORM X1"/>
    <property type="match status" value="1"/>
</dbReference>
<organism evidence="7">
    <name type="scientific">Spironucleus salmonicida</name>
    <dbReference type="NCBI Taxonomy" id="348837"/>
    <lineage>
        <taxon>Eukaryota</taxon>
        <taxon>Metamonada</taxon>
        <taxon>Diplomonadida</taxon>
        <taxon>Hexamitidae</taxon>
        <taxon>Hexamitinae</taxon>
        <taxon>Spironucleus</taxon>
    </lineage>
</organism>
<dbReference type="InterPro" id="IPR036259">
    <property type="entry name" value="MFS_trans_sf"/>
</dbReference>
<dbReference type="Pfam" id="PF07690">
    <property type="entry name" value="MFS_1"/>
    <property type="match status" value="1"/>
</dbReference>
<keyword evidence="3 6" id="KW-0812">Transmembrane</keyword>
<keyword evidence="5 6" id="KW-0472">Membrane</keyword>
<evidence type="ECO:0000256" key="1">
    <source>
        <dbReference type="ARBA" id="ARBA00004141"/>
    </source>
</evidence>
<dbReference type="EMBL" id="KI546135">
    <property type="protein sequence ID" value="EST43497.1"/>
    <property type="molecule type" value="Genomic_DNA"/>
</dbReference>
<evidence type="ECO:0000256" key="5">
    <source>
        <dbReference type="ARBA" id="ARBA00023136"/>
    </source>
</evidence>
<dbReference type="InterPro" id="IPR011701">
    <property type="entry name" value="MFS"/>
</dbReference>
<protein>
    <submittedName>
        <fullName evidence="7">Major facilitator superfamily protein</fullName>
    </submittedName>
</protein>
<feature type="transmembrane region" description="Helical" evidence="6">
    <location>
        <begin position="84"/>
        <end position="104"/>
    </location>
</feature>